<dbReference type="PRINTS" id="PR01438">
    <property type="entry name" value="UNVRSLSTRESS"/>
</dbReference>
<dbReference type="AlphaFoldDB" id="M4RR54"/>
<dbReference type="eggNOG" id="COG0589">
    <property type="taxonomic scope" value="Bacteria"/>
</dbReference>
<dbReference type="InterPro" id="IPR006016">
    <property type="entry name" value="UspA"/>
</dbReference>
<gene>
    <name evidence="3" type="ORF">C427_2585</name>
</gene>
<name>M4RR54_9ALTE</name>
<organism evidence="3 4">
    <name type="scientific">Paraglaciecola psychrophila 170</name>
    <dbReference type="NCBI Taxonomy" id="1129794"/>
    <lineage>
        <taxon>Bacteria</taxon>
        <taxon>Pseudomonadati</taxon>
        <taxon>Pseudomonadota</taxon>
        <taxon>Gammaproteobacteria</taxon>
        <taxon>Alteromonadales</taxon>
        <taxon>Alteromonadaceae</taxon>
        <taxon>Paraglaciecola</taxon>
    </lineage>
</organism>
<dbReference type="STRING" id="1129794.C427_2585"/>
<dbReference type="CDD" id="cd00293">
    <property type="entry name" value="USP-like"/>
    <property type="match status" value="2"/>
</dbReference>
<dbReference type="KEGG" id="gps:C427_2585"/>
<evidence type="ECO:0000259" key="2">
    <source>
        <dbReference type="Pfam" id="PF00582"/>
    </source>
</evidence>
<reference evidence="3 4" key="1">
    <citation type="journal article" date="2013" name="Genome Announc.">
        <title>Complete Genome Sequence of Glaciecola psychrophila Strain 170T.</title>
        <authorList>
            <person name="Yin J."/>
            <person name="Chen J."/>
            <person name="Liu G."/>
            <person name="Yu Y."/>
            <person name="Song L."/>
            <person name="Wang X."/>
            <person name="Qu X."/>
        </authorList>
    </citation>
    <scope>NUCLEOTIDE SEQUENCE [LARGE SCALE GENOMIC DNA]</scope>
    <source>
        <strain evidence="3 4">170</strain>
    </source>
</reference>
<feature type="domain" description="UspA" evidence="2">
    <location>
        <begin position="169"/>
        <end position="284"/>
    </location>
</feature>
<evidence type="ECO:0000313" key="3">
    <source>
        <dbReference type="EMBL" id="AGH44694.1"/>
    </source>
</evidence>
<dbReference type="Proteomes" id="UP000011864">
    <property type="component" value="Chromosome"/>
</dbReference>
<dbReference type="PATRIC" id="fig|1129794.4.peg.2564"/>
<evidence type="ECO:0000313" key="4">
    <source>
        <dbReference type="Proteomes" id="UP000011864"/>
    </source>
</evidence>
<comment type="similarity">
    <text evidence="1">Belongs to the universal stress protein A family.</text>
</comment>
<proteinExistence type="inferred from homology"/>
<dbReference type="HOGENOM" id="CLU_049301_5_1_6"/>
<dbReference type="Pfam" id="PF00582">
    <property type="entry name" value="Usp"/>
    <property type="match status" value="2"/>
</dbReference>
<protein>
    <submittedName>
        <fullName evidence="3">Universal stress protein family</fullName>
    </submittedName>
</protein>
<dbReference type="SUPFAM" id="SSF52402">
    <property type="entry name" value="Adenine nucleotide alpha hydrolases-like"/>
    <property type="match status" value="2"/>
</dbReference>
<sequence>MMTKIITCVDGSAMTSAVTEAAVWASNKLSKPILFLHTLEKEQQHGADDYTGAIGLGARSALLEEMTKLDEQRSKVALQLGKKLLEYVTHQAEAAGVEEIESLQRHGDLVDSIDDIEGQTRLIVIGRSGKGHDGNFNALGSNIETLLRKAAHPVMVIPDTFKIPVSFMIAYDGRATAEKALQRVIDGGLLHGLHCHLVSVKNNESNQKDKLATAQQKLEEKGFNVTVSFIEGNIHESLMKYKETHNIGLVVMGAFGHSRLRQFFLGSNTLKMLERSKVPMVVLR</sequence>
<dbReference type="PANTHER" id="PTHR46268:SF6">
    <property type="entry name" value="UNIVERSAL STRESS PROTEIN UP12"/>
    <property type="match status" value="1"/>
</dbReference>
<evidence type="ECO:0000256" key="1">
    <source>
        <dbReference type="ARBA" id="ARBA00008791"/>
    </source>
</evidence>
<dbReference type="PANTHER" id="PTHR46268">
    <property type="entry name" value="STRESS RESPONSE PROTEIN NHAX"/>
    <property type="match status" value="1"/>
</dbReference>
<dbReference type="Gene3D" id="3.40.50.12370">
    <property type="match status" value="1"/>
</dbReference>
<dbReference type="EMBL" id="CP003837">
    <property type="protein sequence ID" value="AGH44694.1"/>
    <property type="molecule type" value="Genomic_DNA"/>
</dbReference>
<feature type="domain" description="UspA" evidence="2">
    <location>
        <begin position="1"/>
        <end position="158"/>
    </location>
</feature>
<accession>M4RR54</accession>
<keyword evidence="4" id="KW-1185">Reference proteome</keyword>
<dbReference type="InterPro" id="IPR006015">
    <property type="entry name" value="Universal_stress_UspA"/>
</dbReference>